<feature type="compositionally biased region" description="Basic residues" evidence="13">
    <location>
        <begin position="498"/>
        <end position="507"/>
    </location>
</feature>
<evidence type="ECO:0000256" key="10">
    <source>
        <dbReference type="ARBA" id="ARBA00022842"/>
    </source>
</evidence>
<dbReference type="PANTHER" id="PTHR45852">
    <property type="entry name" value="SER/THR-PROTEIN KINASE RIO2"/>
    <property type="match status" value="1"/>
</dbReference>
<evidence type="ECO:0000256" key="11">
    <source>
        <dbReference type="ARBA" id="ARBA00047899"/>
    </source>
</evidence>
<keyword evidence="10" id="KW-0460">Magnesium</keyword>
<dbReference type="SMART" id="SM00090">
    <property type="entry name" value="RIO"/>
    <property type="match status" value="1"/>
</dbReference>
<dbReference type="InterPro" id="IPR036388">
    <property type="entry name" value="WH-like_DNA-bd_sf"/>
</dbReference>
<dbReference type="Gene3D" id="1.10.510.10">
    <property type="entry name" value="Transferase(Phosphotransferase) domain 1"/>
    <property type="match status" value="1"/>
</dbReference>
<evidence type="ECO:0000256" key="6">
    <source>
        <dbReference type="ARBA" id="ARBA00022723"/>
    </source>
</evidence>
<evidence type="ECO:0000313" key="16">
    <source>
        <dbReference type="Proteomes" id="UP001281761"/>
    </source>
</evidence>
<feature type="compositionally biased region" description="Basic and acidic residues" evidence="13">
    <location>
        <begin position="508"/>
        <end position="523"/>
    </location>
</feature>
<organism evidence="15 16">
    <name type="scientific">Blattamonas nauphoetae</name>
    <dbReference type="NCBI Taxonomy" id="2049346"/>
    <lineage>
        <taxon>Eukaryota</taxon>
        <taxon>Metamonada</taxon>
        <taxon>Preaxostyla</taxon>
        <taxon>Oxymonadida</taxon>
        <taxon>Blattamonas</taxon>
    </lineage>
</organism>
<evidence type="ECO:0000256" key="4">
    <source>
        <dbReference type="ARBA" id="ARBA00022527"/>
    </source>
</evidence>
<feature type="compositionally biased region" description="Low complexity" evidence="13">
    <location>
        <begin position="388"/>
        <end position="401"/>
    </location>
</feature>
<comment type="similarity">
    <text evidence="2">Belongs to the protein kinase superfamily. RIO-type Ser/Thr kinase family.</text>
</comment>
<dbReference type="Pfam" id="PF01163">
    <property type="entry name" value="RIO1"/>
    <property type="match status" value="2"/>
</dbReference>
<reference evidence="15 16" key="1">
    <citation type="journal article" date="2022" name="bioRxiv">
        <title>Genomics of Preaxostyla Flagellates Illuminates Evolutionary Transitions and the Path Towards Mitochondrial Loss.</title>
        <authorList>
            <person name="Novak L.V.F."/>
            <person name="Treitli S.C."/>
            <person name="Pyrih J."/>
            <person name="Halakuc P."/>
            <person name="Pipaliya S.V."/>
            <person name="Vacek V."/>
            <person name="Brzon O."/>
            <person name="Soukal P."/>
            <person name="Eme L."/>
            <person name="Dacks J.B."/>
            <person name="Karnkowska A."/>
            <person name="Elias M."/>
            <person name="Hampl V."/>
        </authorList>
    </citation>
    <scope>NUCLEOTIDE SEQUENCE [LARGE SCALE GENOMIC DNA]</scope>
    <source>
        <strain evidence="15">NAU3</strain>
        <tissue evidence="15">Gut</tissue>
    </source>
</reference>
<evidence type="ECO:0000313" key="15">
    <source>
        <dbReference type="EMBL" id="KAK2962881.1"/>
    </source>
</evidence>
<feature type="region of interest" description="Disordered" evidence="13">
    <location>
        <begin position="484"/>
        <end position="523"/>
    </location>
</feature>
<keyword evidence="5 15" id="KW-0808">Transferase</keyword>
<dbReference type="InterPro" id="IPR015285">
    <property type="entry name" value="RIO2_wHTH_N"/>
</dbReference>
<dbReference type="InterPro" id="IPR036390">
    <property type="entry name" value="WH_DNA-bd_sf"/>
</dbReference>
<keyword evidence="8 15" id="KW-0418">Kinase</keyword>
<name>A0ABQ9YGH9_9EUKA</name>
<dbReference type="PROSITE" id="PS01245">
    <property type="entry name" value="RIO1"/>
    <property type="match status" value="1"/>
</dbReference>
<keyword evidence="6" id="KW-0479">Metal-binding</keyword>
<dbReference type="InterPro" id="IPR000687">
    <property type="entry name" value="RIO_kinase"/>
</dbReference>
<dbReference type="InterPro" id="IPR018934">
    <property type="entry name" value="RIO_dom"/>
</dbReference>
<evidence type="ECO:0000256" key="1">
    <source>
        <dbReference type="ARBA" id="ARBA00001946"/>
    </source>
</evidence>
<feature type="domain" description="RIO kinase" evidence="14">
    <location>
        <begin position="64"/>
        <end position="356"/>
    </location>
</feature>
<protein>
    <recommendedName>
        <fullName evidence="3">non-specific serine/threonine protein kinase</fullName>
        <ecNumber evidence="3">2.7.11.1</ecNumber>
    </recommendedName>
</protein>
<dbReference type="InterPro" id="IPR030484">
    <property type="entry name" value="Rio2"/>
</dbReference>
<feature type="compositionally biased region" description="Acidic residues" evidence="13">
    <location>
        <begin position="351"/>
        <end position="366"/>
    </location>
</feature>
<evidence type="ECO:0000256" key="12">
    <source>
        <dbReference type="ARBA" id="ARBA00048679"/>
    </source>
</evidence>
<evidence type="ECO:0000259" key="14">
    <source>
        <dbReference type="SMART" id="SM00090"/>
    </source>
</evidence>
<dbReference type="InterPro" id="IPR011009">
    <property type="entry name" value="Kinase-like_dom_sf"/>
</dbReference>
<keyword evidence="4 15" id="KW-0723">Serine/threonine-protein kinase</keyword>
<keyword evidence="9" id="KW-0067">ATP-binding</keyword>
<dbReference type="SUPFAM" id="SSF46785">
    <property type="entry name" value="Winged helix' DNA-binding domain"/>
    <property type="match status" value="1"/>
</dbReference>
<dbReference type="Pfam" id="PF09202">
    <property type="entry name" value="Rio2_N"/>
    <property type="match status" value="1"/>
</dbReference>
<evidence type="ECO:0000256" key="2">
    <source>
        <dbReference type="ARBA" id="ARBA00009196"/>
    </source>
</evidence>
<evidence type="ECO:0000256" key="7">
    <source>
        <dbReference type="ARBA" id="ARBA00022741"/>
    </source>
</evidence>
<evidence type="ECO:0000256" key="3">
    <source>
        <dbReference type="ARBA" id="ARBA00012513"/>
    </source>
</evidence>
<dbReference type="Gene3D" id="3.30.200.20">
    <property type="entry name" value="Phosphorylase Kinase, domain 1"/>
    <property type="match status" value="1"/>
</dbReference>
<dbReference type="EMBL" id="JARBJD010000009">
    <property type="protein sequence ID" value="KAK2962881.1"/>
    <property type="molecule type" value="Genomic_DNA"/>
</dbReference>
<comment type="catalytic activity">
    <reaction evidence="12">
        <text>L-seryl-[protein] + ATP = O-phospho-L-seryl-[protein] + ADP + H(+)</text>
        <dbReference type="Rhea" id="RHEA:17989"/>
        <dbReference type="Rhea" id="RHEA-COMP:9863"/>
        <dbReference type="Rhea" id="RHEA-COMP:11604"/>
        <dbReference type="ChEBI" id="CHEBI:15378"/>
        <dbReference type="ChEBI" id="CHEBI:29999"/>
        <dbReference type="ChEBI" id="CHEBI:30616"/>
        <dbReference type="ChEBI" id="CHEBI:83421"/>
        <dbReference type="ChEBI" id="CHEBI:456216"/>
        <dbReference type="EC" id="2.7.11.1"/>
    </reaction>
</comment>
<dbReference type="EC" id="2.7.11.1" evidence="3"/>
<dbReference type="InterPro" id="IPR018935">
    <property type="entry name" value="RIO_kinase_CS"/>
</dbReference>
<dbReference type="PANTHER" id="PTHR45852:SF1">
    <property type="entry name" value="SERINE_THREONINE-PROTEIN KINASE RIO2"/>
    <property type="match status" value="1"/>
</dbReference>
<keyword evidence="16" id="KW-1185">Reference proteome</keyword>
<gene>
    <name evidence="15" type="ORF">BLNAU_2316</name>
</gene>
<evidence type="ECO:0000256" key="8">
    <source>
        <dbReference type="ARBA" id="ARBA00022777"/>
    </source>
</evidence>
<keyword evidence="7" id="KW-0547">Nucleotide-binding</keyword>
<proteinExistence type="inferred from homology"/>
<dbReference type="Gene3D" id="1.10.10.10">
    <property type="entry name" value="Winged helix-like DNA-binding domain superfamily/Winged helix DNA-binding domain"/>
    <property type="match status" value="1"/>
</dbReference>
<dbReference type="Proteomes" id="UP001281761">
    <property type="component" value="Unassembled WGS sequence"/>
</dbReference>
<evidence type="ECO:0000256" key="5">
    <source>
        <dbReference type="ARBA" id="ARBA00022679"/>
    </source>
</evidence>
<feature type="region of interest" description="Disordered" evidence="13">
    <location>
        <begin position="350"/>
        <end position="410"/>
    </location>
</feature>
<comment type="catalytic activity">
    <reaction evidence="11">
        <text>L-threonyl-[protein] + ATP = O-phospho-L-threonyl-[protein] + ADP + H(+)</text>
        <dbReference type="Rhea" id="RHEA:46608"/>
        <dbReference type="Rhea" id="RHEA-COMP:11060"/>
        <dbReference type="Rhea" id="RHEA-COMP:11605"/>
        <dbReference type="ChEBI" id="CHEBI:15378"/>
        <dbReference type="ChEBI" id="CHEBI:30013"/>
        <dbReference type="ChEBI" id="CHEBI:30616"/>
        <dbReference type="ChEBI" id="CHEBI:61977"/>
        <dbReference type="ChEBI" id="CHEBI:456216"/>
        <dbReference type="EC" id="2.7.11.1"/>
    </reaction>
</comment>
<accession>A0ABQ9YGH9</accession>
<dbReference type="CDD" id="cd05144">
    <property type="entry name" value="RIO2_C"/>
    <property type="match status" value="1"/>
</dbReference>
<evidence type="ECO:0000256" key="9">
    <source>
        <dbReference type="ARBA" id="ARBA00022840"/>
    </source>
</evidence>
<comment type="cofactor">
    <cofactor evidence="1">
        <name>Mg(2+)</name>
        <dbReference type="ChEBI" id="CHEBI:18420"/>
    </cofactor>
</comment>
<dbReference type="GO" id="GO:0004674">
    <property type="term" value="F:protein serine/threonine kinase activity"/>
    <property type="evidence" value="ECO:0007669"/>
    <property type="project" value="UniProtKB-KW"/>
</dbReference>
<feature type="compositionally biased region" description="Basic and acidic residues" evidence="13">
    <location>
        <begin position="487"/>
        <end position="497"/>
    </location>
</feature>
<sequence>MKLDLEAFRHMGQEEFRCLAAIEAGMRNHEIVPVELILQLSGLRHGEGPNAIRSLLKYKLVQHDSKKYDGYRLTYLGYDYLALRALVKRGSVKVVQRQIGVGKESDIFAGIGPDGRMICLKFHRLGRTSFRAVRQKRDYLRSHQGKPGNWLYLSFLAASREFEYMSALYDNGFPTPIPIDRNRHCIVMSLVQGLPLAQVRSLPDPQLIKDEMLELLMRFGKCGLVHGDFNEFNVMVDEKMAGGNVLGSLETADGTALAFDDDFGDGDGDSDDGTAVRVIADPTSRTEKKEVKTERKVGLEKEWSIIVIDFPQLISVSHENAQEQFERDAMCVHAFFKRRFGIDWVYQKQDGEEESEGGDEDEDDSEQPAPSTPPLTHDEEPDEEQEDQSSQSGDEPAADMAADSEEFESADEHVALLDEAEQKDPPYPSFSFLQHEREILLATPDVVAQTGLTPNLDCVLGASGCEKRVWKKKERKEKEFTVAGSIRQREKKKERVSRNKNKFVRSRKGQELRTAHNDIKDAM</sequence>
<dbReference type="SUPFAM" id="SSF56112">
    <property type="entry name" value="Protein kinase-like (PK-like)"/>
    <property type="match status" value="1"/>
</dbReference>
<comment type="caution">
    <text evidence="15">The sequence shown here is derived from an EMBL/GenBank/DDBJ whole genome shotgun (WGS) entry which is preliminary data.</text>
</comment>
<evidence type="ECO:0000256" key="13">
    <source>
        <dbReference type="SAM" id="MobiDB-lite"/>
    </source>
</evidence>